<evidence type="ECO:0000256" key="1">
    <source>
        <dbReference type="SAM" id="MobiDB-lite"/>
    </source>
</evidence>
<feature type="compositionally biased region" description="Acidic residues" evidence="1">
    <location>
        <begin position="551"/>
        <end position="563"/>
    </location>
</feature>
<dbReference type="PANTHER" id="PTHR13230">
    <property type="entry name" value="GENERAL TRANSCRIPTION FACTOR IIIC, POLYPEPTIDE 5"/>
    <property type="match status" value="1"/>
</dbReference>
<dbReference type="Pfam" id="PF09734">
    <property type="entry name" value="Tau95"/>
    <property type="match status" value="1"/>
</dbReference>
<gene>
    <name evidence="3" type="primary">RvY_05537-1</name>
    <name evidence="3" type="synonym">RvY_05537.1</name>
    <name evidence="3" type="ORF">RvY_05537</name>
</gene>
<name>A0A1D1V0Z2_RAMVA</name>
<accession>A0A1D1V0Z2</accession>
<dbReference type="GO" id="GO:0001002">
    <property type="term" value="F:RNA polymerase III type 1 promoter sequence-specific DNA binding"/>
    <property type="evidence" value="ECO:0007669"/>
    <property type="project" value="TreeGrafter"/>
</dbReference>
<dbReference type="InterPro" id="IPR019136">
    <property type="entry name" value="TF_IIIC_su-5_HTH"/>
</dbReference>
<reference evidence="3 4" key="1">
    <citation type="journal article" date="2016" name="Nat. Commun.">
        <title>Extremotolerant tardigrade genome and improved radiotolerance of human cultured cells by tardigrade-unique protein.</title>
        <authorList>
            <person name="Hashimoto T."/>
            <person name="Horikawa D.D."/>
            <person name="Saito Y."/>
            <person name="Kuwahara H."/>
            <person name="Kozuka-Hata H."/>
            <person name="Shin-I T."/>
            <person name="Minakuchi Y."/>
            <person name="Ohishi K."/>
            <person name="Motoyama A."/>
            <person name="Aizu T."/>
            <person name="Enomoto A."/>
            <person name="Kondo K."/>
            <person name="Tanaka S."/>
            <person name="Hara Y."/>
            <person name="Koshikawa S."/>
            <person name="Sagara H."/>
            <person name="Miura T."/>
            <person name="Yokobori S."/>
            <person name="Miyagawa K."/>
            <person name="Suzuki Y."/>
            <person name="Kubo T."/>
            <person name="Oyama M."/>
            <person name="Kohara Y."/>
            <person name="Fujiyama A."/>
            <person name="Arakawa K."/>
            <person name="Katayama T."/>
            <person name="Toyoda A."/>
            <person name="Kunieda T."/>
        </authorList>
    </citation>
    <scope>NUCLEOTIDE SEQUENCE [LARGE SCALE GENOMIC DNA]</scope>
    <source>
        <strain evidence="3 4">YOKOZUNA-1</strain>
    </source>
</reference>
<organism evidence="3 4">
    <name type="scientific">Ramazzottius varieornatus</name>
    <name type="common">Water bear</name>
    <name type="synonym">Tardigrade</name>
    <dbReference type="NCBI Taxonomy" id="947166"/>
    <lineage>
        <taxon>Eukaryota</taxon>
        <taxon>Metazoa</taxon>
        <taxon>Ecdysozoa</taxon>
        <taxon>Tardigrada</taxon>
        <taxon>Eutardigrada</taxon>
        <taxon>Parachela</taxon>
        <taxon>Hypsibioidea</taxon>
        <taxon>Ramazzottiidae</taxon>
        <taxon>Ramazzottius</taxon>
    </lineage>
</organism>
<feature type="domain" description="Transcription factor IIIC subunit 5 HTH" evidence="2">
    <location>
        <begin position="280"/>
        <end position="404"/>
    </location>
</feature>
<keyword evidence="4" id="KW-1185">Reference proteome</keyword>
<evidence type="ECO:0000259" key="2">
    <source>
        <dbReference type="Pfam" id="PF09734"/>
    </source>
</evidence>
<dbReference type="GO" id="GO:0006384">
    <property type="term" value="P:transcription initiation at RNA polymerase III promoter"/>
    <property type="evidence" value="ECO:0007669"/>
    <property type="project" value="InterPro"/>
</dbReference>
<dbReference type="STRING" id="947166.A0A1D1V0Z2"/>
<dbReference type="GO" id="GO:0000127">
    <property type="term" value="C:transcription factor TFIIIC complex"/>
    <property type="evidence" value="ECO:0007669"/>
    <property type="project" value="InterPro"/>
</dbReference>
<dbReference type="InterPro" id="IPR040454">
    <property type="entry name" value="TF_IIIC_Tfc1/Sfc1"/>
</dbReference>
<feature type="region of interest" description="Disordered" evidence="1">
    <location>
        <begin position="534"/>
        <end position="580"/>
    </location>
</feature>
<dbReference type="EMBL" id="BDGG01000002">
    <property type="protein sequence ID" value="GAU93622.1"/>
    <property type="molecule type" value="Genomic_DNA"/>
</dbReference>
<comment type="caution">
    <text evidence="3">The sequence shown here is derived from an EMBL/GenBank/DDBJ whole genome shotgun (WGS) entry which is preliminary data.</text>
</comment>
<evidence type="ECO:0000313" key="4">
    <source>
        <dbReference type="Proteomes" id="UP000186922"/>
    </source>
</evidence>
<evidence type="ECO:0000313" key="3">
    <source>
        <dbReference type="EMBL" id="GAU93622.1"/>
    </source>
</evidence>
<protein>
    <recommendedName>
        <fullName evidence="2">Transcription factor IIIC subunit 5 HTH domain-containing protein</fullName>
    </recommendedName>
</protein>
<feature type="compositionally biased region" description="Basic residues" evidence="1">
    <location>
        <begin position="1"/>
        <end position="10"/>
    </location>
</feature>
<dbReference type="OrthoDB" id="5598268at2759"/>
<feature type="region of interest" description="Disordered" evidence="1">
    <location>
        <begin position="1"/>
        <end position="25"/>
    </location>
</feature>
<dbReference type="GO" id="GO:0001003">
    <property type="term" value="F:RNA polymerase III type 2 promoter sequence-specific DNA binding"/>
    <property type="evidence" value="ECO:0007669"/>
    <property type="project" value="TreeGrafter"/>
</dbReference>
<dbReference type="AlphaFoldDB" id="A0A1D1V0Z2"/>
<proteinExistence type="predicted"/>
<dbReference type="Proteomes" id="UP000186922">
    <property type="component" value="Unassembled WGS sequence"/>
</dbReference>
<sequence length="580" mass="65844">MPPKKSRFATKTKVSEDQHGSAAEAAAVAESSNDTIASASAAVSHASAWSHLDWKPVHRLPSAFAGSHATILLPFSDVGEKELPEVLGCFGGVAKVASVIKNSYNSKRKLTFNIQPPDSLKNTLQLSNPLGSSPTSNSFVLQFTLKPLEEAQEDNRRRTRSQLSAVQRALVVKANPLAPIVTDVTFLHYVQTTFEFNQLFDYAMCPAIVENRREIKPESVQMTDIVPYILPSFPPAELPDNADPQDYLYLPTLKFTNQSSFAGNEYIPSIYTDTLAAHETTVKRIRKNFARVVKWTVGERPPYVPIEAFPEARKNLEDRVLQDHPEFFETARNLFHERPLWLRHDFYEALHIAHPGLLREHRRYVLPVVAFRYSNGPWRKMWCRMGFDPSTDPKMREHQVVDFRIHQQTIQRKRTSNLKAKPLKNREREKLLQTVVDRLSKAGMTKGLQFILPISKLSGVPEIAKILASRSYIKNECDMKEGFYKEGTTEEIRFELIKAIEREDPGLLVFSDLVRDLQKGGFYSNIEITSIAVDESDDEDDNMAGTRENTTADDGDMEVEEDNDQRIRDESSFEPTMDDA</sequence>
<dbReference type="PANTHER" id="PTHR13230:SF5">
    <property type="entry name" value="GENERAL TRANSCRIPTION FACTOR 3C POLYPEPTIDE 5"/>
    <property type="match status" value="1"/>
</dbReference>